<dbReference type="FunFam" id="1.25.10.10:FF:000302">
    <property type="entry name" value="Anaphase-promoting complex subunit 1"/>
    <property type="match status" value="1"/>
</dbReference>
<evidence type="ECO:0000256" key="7">
    <source>
        <dbReference type="SAM" id="Phobius"/>
    </source>
</evidence>
<dbReference type="GO" id="GO:0005680">
    <property type="term" value="C:anaphase-promoting complex"/>
    <property type="evidence" value="ECO:0007669"/>
    <property type="project" value="InterPro"/>
</dbReference>
<keyword evidence="3" id="KW-0677">Repeat</keyword>
<proteinExistence type="inferred from homology"/>
<dbReference type="PANTHER" id="PTHR12827">
    <property type="entry name" value="MEIOTIC CHECKPOINT REGULATOR TSG24 FAMILY MEMBER"/>
    <property type="match status" value="1"/>
</dbReference>
<dbReference type="GO" id="GO:0007091">
    <property type="term" value="P:metaphase/anaphase transition of mitotic cell cycle"/>
    <property type="evidence" value="ECO:0007669"/>
    <property type="project" value="TreeGrafter"/>
</dbReference>
<name>A0A336L2N9_CULSO</name>
<dbReference type="OMA" id="MQPPDSR"/>
<dbReference type="InterPro" id="IPR011989">
    <property type="entry name" value="ARM-like"/>
</dbReference>
<keyword evidence="7" id="KW-0472">Membrane</keyword>
<dbReference type="InterPro" id="IPR046794">
    <property type="entry name" value="Apc1_MidN"/>
</dbReference>
<dbReference type="InterPro" id="IPR041221">
    <property type="entry name" value="APC1_C"/>
</dbReference>
<evidence type="ECO:0000313" key="12">
    <source>
        <dbReference type="EMBL" id="SSX31236.1"/>
    </source>
</evidence>
<dbReference type="GO" id="GO:0031145">
    <property type="term" value="P:anaphase-promoting complex-dependent catabolic process"/>
    <property type="evidence" value="ECO:0007669"/>
    <property type="project" value="TreeGrafter"/>
</dbReference>
<gene>
    <name evidence="11" type="primary">CSON003449</name>
</gene>
<keyword evidence="5" id="KW-0131">Cell cycle</keyword>
<dbReference type="GO" id="GO:0051301">
    <property type="term" value="P:cell division"/>
    <property type="evidence" value="ECO:0007669"/>
    <property type="project" value="UniProtKB-KW"/>
</dbReference>
<keyword evidence="7" id="KW-1133">Transmembrane helix</keyword>
<evidence type="ECO:0000259" key="10">
    <source>
        <dbReference type="Pfam" id="PF21282"/>
    </source>
</evidence>
<evidence type="ECO:0000259" key="8">
    <source>
        <dbReference type="Pfam" id="PF18122"/>
    </source>
</evidence>
<organism evidence="11">
    <name type="scientific">Culicoides sonorensis</name>
    <name type="common">Biting midge</name>
    <dbReference type="NCBI Taxonomy" id="179676"/>
    <lineage>
        <taxon>Eukaryota</taxon>
        <taxon>Metazoa</taxon>
        <taxon>Ecdysozoa</taxon>
        <taxon>Arthropoda</taxon>
        <taxon>Hexapoda</taxon>
        <taxon>Insecta</taxon>
        <taxon>Pterygota</taxon>
        <taxon>Neoptera</taxon>
        <taxon>Endopterygota</taxon>
        <taxon>Diptera</taxon>
        <taxon>Nematocera</taxon>
        <taxon>Chironomoidea</taxon>
        <taxon>Ceratopogonidae</taxon>
        <taxon>Ceratopogoninae</taxon>
        <taxon>Culicoides</taxon>
        <taxon>Monoculicoides</taxon>
    </lineage>
</organism>
<dbReference type="Pfam" id="PF21282">
    <property type="entry name" value="APC1_3rd"/>
    <property type="match status" value="1"/>
</dbReference>
<comment type="similarity">
    <text evidence="1">Belongs to the APC1 family.</text>
</comment>
<sequence length="1912" mass="215435">MITASEPVEFIPRGRQAVEEHGGPLVIKKQQQLPVECMLLSRMQNVNLSTDNPNEFWLIQDVSAMRKSLSETSTDQSFNSKTSSDEDELYVKGHTAVWTQGLSADHQMPRVCLTCESTIKFAFFCPPSFISSNRPENSESNSMDEKTFNYGVGLLDGTCLKVYFKNGEDYVTAIENPISKVWVTKHALLMEKDPSNSTIENLVVPMPRLFSLTHPLTEMSPILIKTTMNCSYLVEADYKIIFSSYETDLVLMFDLRIGKHFVCRLRKATQDEIQAVAGANDTISGMPLNVTSNVGLHSLSGHHQSFNKSARQNTTGLYKSVNASTLHPSNTSMSDFSHRTFLSINRTPVASPLQNLHGSIGGSFSYQNLRKIDQIEPSKPIVPELCLEVIWTDNSGTRDFNEEASHGFIHTDLIGQSYLCYLLPHTYKLNLARMEKSHTPNTQVFGLVTNVPAKDAVELKKINMIAVLAPCGNVMLYSGPYITGKIHIAGILSGLTTPSSISTSFSSFPRRSSLLPMARHSSDTKFDDELHMLSPVLPLKPTAASSPASKTNCQELRDSTGNRLTLVYPGKMYRISLPLVCESVLVTKCLEALRQVLQKEMAIHLIIKWYGTRNAPGTIDFSPFKEWNLFVSMLFEQIGRPCEEITIDQDDIDLEENQSTEILHIKRRKSDVIHGSDNDWKFLLKTIKSTIQQDPRDIENRPLIVYKADSPLFPHIPLIFYTLHLLYEDLKLDTSLVNEIKWLGYLLHQISIDLNLIKFSCHYMTDFPELIKNDRKVVVRDQDSKKLLHTQFYFGLDVPNLFNFIYTVICGVATNPYPYIKDINVMSKNIAQIMSLIFERATDLKTCVKKVVPLGGRHELIVDDELKKNKKLYDDTTTLPHKIIYELIEMGITREIIQNFPVAIHFILAQSLENSRLNPPIGCSADAYKILLRRELTEHVHVLDKPDEKRVNEGNSFESNSESSISLRKKHRPHVKHEKKQEEDGMENTDTGLLRLRFSHDLRINNVRNFLNSSKPVTIDIVQMPSVSDHEFIEEQEKQLFALCIRTMALPIGRGMFTIRTTTPSCTESLSIPKLCLSGKEVNRGATIELQQIEVPANMTTWPQFHNGLAAGLKISSESKDVDSTWIIYNKPKTSSEQSSDHAGFLMALGLNGHLKTLSFMSIYEYLVKCDEMTSVGLLLGISATHRGTQDLKTTKLLSVHIEALLPPTAVELDIPQNIQVASLMGIGLVYQGTAKRHIAEVLLQEIGRPPGPEMENYVERESYALTAGLALGLVTLGLGEESTGLRDLALSDTLHYYMVGGNKRLLGGSQKDKYKLPSFQIREGDMVNIDVTAPGATLALGLMFFNTGNEAVANWMKPPDTKFLLDFIRPDLLQLRIIAKGLIMWDKIQPTTEWINSNVPSSLAALIKERPDPDDINIEIDHEANCQAYCNIITGAAVCIGLRYAGTNDEKAFNTLKKVIDFFLNINTQWAYISEFTGKATIESCAVMALLSLSLVCAGSGNLTILKIIRMMRSRIGTAYSQVTYGSHIAIHMALGFLFLGAGRYTLSRTPEAVAALVISLFPKFPNHSSDNRYHLQAFRHLYVLAIEPRLFLTRDIDTGKLALCNLVYVDLSSKEVECLSPCMLPELDSLKAVYIDDNSYWPVYFDRQRNWNQLVKILQKSGCIDIKQRAGCFSHLEDPNRLKTLLSQTLTTEQFKAWKINSRNLLSFSHDETIVNFTNKFIYPLSASVARDFGKASLLEETLVQKLILLGYNCLTKDKMHALSIYIDLIAATRALSVSVNPQQYIWQLKIIAKILEMYKHVNENDFLLSYEILNSIFITIKKYVEKIAADREIHLKEHFKSNDLSFLRSVASNETLNEIVTILIFYGIPLDENLLLQQSSNNKLQILAHFKKVGLDCDGINFLRNLFKL</sequence>
<dbReference type="Pfam" id="PF18122">
    <property type="entry name" value="APC1_C"/>
    <property type="match status" value="1"/>
</dbReference>
<evidence type="ECO:0000256" key="3">
    <source>
        <dbReference type="ARBA" id="ARBA00022737"/>
    </source>
</evidence>
<feature type="domain" description="Anaphase-promoting complex subunit 1 C-terminal" evidence="8">
    <location>
        <begin position="1709"/>
        <end position="1872"/>
    </location>
</feature>
<dbReference type="Pfam" id="PF20518">
    <property type="entry name" value="Apc1_MidN"/>
    <property type="match status" value="1"/>
</dbReference>
<dbReference type="VEuPathDB" id="VectorBase:CSON003449"/>
<dbReference type="Gene3D" id="1.25.10.10">
    <property type="entry name" value="Leucine-rich Repeat Variant"/>
    <property type="match status" value="2"/>
</dbReference>
<protein>
    <submittedName>
        <fullName evidence="11">CSON003449 protein</fullName>
    </submittedName>
</protein>
<feature type="compositionally biased region" description="Low complexity" evidence="6">
    <location>
        <begin position="953"/>
        <end position="966"/>
    </location>
</feature>
<dbReference type="EMBL" id="UFQS01001628">
    <property type="protein sequence ID" value="SSX11671.1"/>
    <property type="molecule type" value="Genomic_DNA"/>
</dbReference>
<reference evidence="11" key="1">
    <citation type="submission" date="2018-04" db="EMBL/GenBank/DDBJ databases">
        <authorList>
            <person name="Go L.Y."/>
            <person name="Mitchell J.A."/>
        </authorList>
    </citation>
    <scope>NUCLEOTIDE SEQUENCE</scope>
    <source>
        <tissue evidence="11">Whole organism</tissue>
    </source>
</reference>
<keyword evidence="2" id="KW-0132">Cell division</keyword>
<keyword evidence="4" id="KW-0498">Mitosis</keyword>
<dbReference type="InterPro" id="IPR024990">
    <property type="entry name" value="Apc1"/>
</dbReference>
<evidence type="ECO:0000256" key="5">
    <source>
        <dbReference type="ARBA" id="ARBA00023306"/>
    </source>
</evidence>
<evidence type="ECO:0000313" key="11">
    <source>
        <dbReference type="EMBL" id="SSX11671.1"/>
    </source>
</evidence>
<evidence type="ECO:0000259" key="9">
    <source>
        <dbReference type="Pfam" id="PF20518"/>
    </source>
</evidence>
<feature type="domain" description="Anaphase-promoting complex subunit 1 middle" evidence="9">
    <location>
        <begin position="708"/>
        <end position="831"/>
    </location>
</feature>
<keyword evidence="7" id="KW-0812">Transmembrane</keyword>
<dbReference type="EMBL" id="UFQT01001628">
    <property type="protein sequence ID" value="SSX31236.1"/>
    <property type="molecule type" value="Genomic_DNA"/>
</dbReference>
<dbReference type="PANTHER" id="PTHR12827:SF3">
    <property type="entry name" value="ANAPHASE-PROMOTING COMPLEX SUBUNIT 1"/>
    <property type="match status" value="1"/>
</dbReference>
<feature type="compositionally biased region" description="Basic residues" evidence="6">
    <location>
        <begin position="967"/>
        <end position="978"/>
    </location>
</feature>
<reference evidence="12" key="2">
    <citation type="submission" date="2018-07" db="EMBL/GenBank/DDBJ databases">
        <authorList>
            <person name="Quirk P.G."/>
            <person name="Krulwich T.A."/>
        </authorList>
    </citation>
    <scope>NUCLEOTIDE SEQUENCE</scope>
</reference>
<feature type="transmembrane region" description="Helical" evidence="7">
    <location>
        <begin position="1487"/>
        <end position="1510"/>
    </location>
</feature>
<feature type="domain" description="Anaphase-promoting complex subunit 1 beta-sandwich" evidence="10">
    <location>
        <begin position="1591"/>
        <end position="1671"/>
    </location>
</feature>
<evidence type="ECO:0000256" key="2">
    <source>
        <dbReference type="ARBA" id="ARBA00022618"/>
    </source>
</evidence>
<feature type="region of interest" description="Disordered" evidence="6">
    <location>
        <begin position="947"/>
        <end position="987"/>
    </location>
</feature>
<dbReference type="GO" id="GO:0060090">
    <property type="term" value="F:molecular adaptor activity"/>
    <property type="evidence" value="ECO:0007669"/>
    <property type="project" value="TreeGrafter"/>
</dbReference>
<dbReference type="GO" id="GO:0070979">
    <property type="term" value="P:protein K11-linked ubiquitination"/>
    <property type="evidence" value="ECO:0007669"/>
    <property type="project" value="TreeGrafter"/>
</dbReference>
<accession>A0A336L2N9</accession>
<dbReference type="InterPro" id="IPR048971">
    <property type="entry name" value="Apc1_3rd"/>
</dbReference>
<feature type="transmembrane region" description="Helical" evidence="7">
    <location>
        <begin position="1530"/>
        <end position="1548"/>
    </location>
</feature>
<evidence type="ECO:0000256" key="1">
    <source>
        <dbReference type="ARBA" id="ARBA00010547"/>
    </source>
</evidence>
<evidence type="ECO:0000256" key="4">
    <source>
        <dbReference type="ARBA" id="ARBA00022776"/>
    </source>
</evidence>
<evidence type="ECO:0000256" key="6">
    <source>
        <dbReference type="SAM" id="MobiDB-lite"/>
    </source>
</evidence>